<sequence>MKVFLPATDSVLAQYGVTHLVPFDPNFLTPNTSKGKKPSSWITDDDYLSACKRLRQAQIIPA</sequence>
<comment type="caution">
    <text evidence="1">The sequence shown here is derived from an EMBL/GenBank/DDBJ whole genome shotgun (WGS) entry which is preliminary data.</text>
</comment>
<evidence type="ECO:0000313" key="1">
    <source>
        <dbReference type="EMBL" id="RZO76833.1"/>
    </source>
</evidence>
<proteinExistence type="predicted"/>
<name>A0A520S2Y2_9GAMM</name>
<accession>A0A520S2Y2</accession>
<dbReference type="EMBL" id="SHAG01000007">
    <property type="protein sequence ID" value="RZO76833.1"/>
    <property type="molecule type" value="Genomic_DNA"/>
</dbReference>
<reference evidence="1 2" key="1">
    <citation type="submission" date="2019-02" db="EMBL/GenBank/DDBJ databases">
        <title>Prokaryotic population dynamics and viral predation in marine succession experiment using metagenomics: the confinement effect.</title>
        <authorList>
            <person name="Haro-Moreno J.M."/>
            <person name="Rodriguez-Valera F."/>
            <person name="Lopez-Perez M."/>
        </authorList>
    </citation>
    <scope>NUCLEOTIDE SEQUENCE [LARGE SCALE GENOMIC DNA]</scope>
    <source>
        <strain evidence="1">MED-G157</strain>
    </source>
</reference>
<protein>
    <submittedName>
        <fullName evidence="1">Uncharacterized protein</fullName>
    </submittedName>
</protein>
<dbReference type="Proteomes" id="UP000316199">
    <property type="component" value="Unassembled WGS sequence"/>
</dbReference>
<gene>
    <name evidence="1" type="ORF">EVA68_03035</name>
</gene>
<organism evidence="1 2">
    <name type="scientific">OM182 bacterium</name>
    <dbReference type="NCBI Taxonomy" id="2510334"/>
    <lineage>
        <taxon>Bacteria</taxon>
        <taxon>Pseudomonadati</taxon>
        <taxon>Pseudomonadota</taxon>
        <taxon>Gammaproteobacteria</taxon>
        <taxon>OMG group</taxon>
        <taxon>OM182 clade</taxon>
    </lineage>
</organism>
<dbReference type="AlphaFoldDB" id="A0A520S2Y2"/>
<evidence type="ECO:0000313" key="2">
    <source>
        <dbReference type="Proteomes" id="UP000316199"/>
    </source>
</evidence>